<keyword evidence="3" id="KW-0813">Transport</keyword>
<dbReference type="AlphaFoldDB" id="A0A2K2HBK8"/>
<gene>
    <name evidence="10" type="ORF">C2E25_06150</name>
</gene>
<dbReference type="Pfam" id="PF12698">
    <property type="entry name" value="ABC2_membrane_3"/>
    <property type="match status" value="1"/>
</dbReference>
<dbReference type="GO" id="GO:0140359">
    <property type="term" value="F:ABC-type transporter activity"/>
    <property type="evidence" value="ECO:0007669"/>
    <property type="project" value="InterPro"/>
</dbReference>
<evidence type="ECO:0000256" key="3">
    <source>
        <dbReference type="ARBA" id="ARBA00022448"/>
    </source>
</evidence>
<evidence type="ECO:0000313" key="11">
    <source>
        <dbReference type="Proteomes" id="UP000236340"/>
    </source>
</evidence>
<dbReference type="PANTHER" id="PTHR30294">
    <property type="entry name" value="MEMBRANE COMPONENT OF ABC TRANSPORTER YHHJ-RELATED"/>
    <property type="match status" value="1"/>
</dbReference>
<feature type="transmembrane region" description="Helical" evidence="8">
    <location>
        <begin position="220"/>
        <end position="240"/>
    </location>
</feature>
<evidence type="ECO:0000256" key="7">
    <source>
        <dbReference type="ARBA" id="ARBA00023136"/>
    </source>
</evidence>
<reference evidence="10 11" key="1">
    <citation type="journal article" date="2018" name="Genome Announc.">
        <title>Genome Sequence of Geothermobacter sp. HR-1 Iron Reducer from the Loihi Seamount.</title>
        <authorList>
            <person name="Smith H."/>
            <person name="Abuyen K."/>
            <person name="Tremblay J."/>
            <person name="Savalia P."/>
            <person name="Perez-Rodriguez I."/>
            <person name="Emerson D."/>
            <person name="Tully B."/>
            <person name="Amend J."/>
        </authorList>
    </citation>
    <scope>NUCLEOTIDE SEQUENCE [LARGE SCALE GENOMIC DNA]</scope>
    <source>
        <strain evidence="10 11">HR-1</strain>
    </source>
</reference>
<feature type="transmembrane region" description="Helical" evidence="8">
    <location>
        <begin position="335"/>
        <end position="356"/>
    </location>
</feature>
<dbReference type="OrthoDB" id="266913at2"/>
<dbReference type="GO" id="GO:0005886">
    <property type="term" value="C:plasma membrane"/>
    <property type="evidence" value="ECO:0007669"/>
    <property type="project" value="UniProtKB-SubCell"/>
</dbReference>
<dbReference type="EMBL" id="PPFX01000010">
    <property type="protein sequence ID" value="PNU20623.1"/>
    <property type="molecule type" value="Genomic_DNA"/>
</dbReference>
<dbReference type="InterPro" id="IPR051449">
    <property type="entry name" value="ABC-2_transporter_component"/>
</dbReference>
<dbReference type="Proteomes" id="UP000236340">
    <property type="component" value="Unassembled WGS sequence"/>
</dbReference>
<feature type="transmembrane region" description="Helical" evidence="8">
    <location>
        <begin position="390"/>
        <end position="412"/>
    </location>
</feature>
<dbReference type="InterPro" id="IPR047817">
    <property type="entry name" value="ABC2_TM_bact-type"/>
</dbReference>
<protein>
    <submittedName>
        <fullName evidence="10">ABC transporter permease</fullName>
    </submittedName>
</protein>
<evidence type="ECO:0000259" key="9">
    <source>
        <dbReference type="PROSITE" id="PS51012"/>
    </source>
</evidence>
<keyword evidence="7 8" id="KW-0472">Membrane</keyword>
<dbReference type="RefSeq" id="WP_103114892.1">
    <property type="nucleotide sequence ID" value="NZ_PPFX01000010.1"/>
</dbReference>
<evidence type="ECO:0000256" key="8">
    <source>
        <dbReference type="SAM" id="Phobius"/>
    </source>
</evidence>
<comment type="caution">
    <text evidence="10">The sequence shown here is derived from an EMBL/GenBank/DDBJ whole genome shotgun (WGS) entry which is preliminary data.</text>
</comment>
<feature type="transmembrane region" description="Helical" evidence="8">
    <location>
        <begin position="300"/>
        <end position="323"/>
    </location>
</feature>
<evidence type="ECO:0000256" key="6">
    <source>
        <dbReference type="ARBA" id="ARBA00022989"/>
    </source>
</evidence>
<sequence length="420" mass="44589">MRALWASFCKDLLLLWRDRAGLALLFVMPMALVLVVSLVQNNVLESTGQKAFKVLFVDQDRGEAGRQLRRRLEQNGGMVLVSSLGGRPLTAPEARELVAAGVFQFAILLPGGLESDLQQAVEKIGQQILAGAEAAPEAPAKVEVCFDPTVQGVFRTAVLASLRHALLGIETQRRGRELATAMAGQSGRAVNPFAGSPLLQVAESPAGQALLHPNAVQQNVPAWSLFGMFFIVVPLGGALLRERQQGTLQRLLCLPVSGWPLLSGKLLAYASICLVQFGLMLLVGRFFLPLLGTPVLQIGAHPGVVLLLSFVSALAATGYGLLVGVLARSYEQASMLGAISVVIAAAIGGVMVPVYVMPSGMQRLSQLSPLGWGLEGFLKLFVRGGDLASVWPQVAAMLAFFSVTLALSLLIFNGRHKKGG</sequence>
<evidence type="ECO:0000313" key="10">
    <source>
        <dbReference type="EMBL" id="PNU20623.1"/>
    </source>
</evidence>
<comment type="subcellular location">
    <subcellularLocation>
        <location evidence="1">Cell membrane</location>
        <topology evidence="1">Multi-pass membrane protein</topology>
    </subcellularLocation>
</comment>
<comment type="similarity">
    <text evidence="2">Belongs to the ABC-2 integral membrane protein family.</text>
</comment>
<name>A0A2K2HBK8_9BACT</name>
<feature type="transmembrane region" description="Helical" evidence="8">
    <location>
        <begin position="20"/>
        <end position="39"/>
    </location>
</feature>
<keyword evidence="4" id="KW-1003">Cell membrane</keyword>
<dbReference type="InterPro" id="IPR013525">
    <property type="entry name" value="ABC2_TM"/>
</dbReference>
<accession>A0A2K2HBK8</accession>
<keyword evidence="5 8" id="KW-0812">Transmembrane</keyword>
<evidence type="ECO:0000256" key="1">
    <source>
        <dbReference type="ARBA" id="ARBA00004651"/>
    </source>
</evidence>
<evidence type="ECO:0000256" key="5">
    <source>
        <dbReference type="ARBA" id="ARBA00022692"/>
    </source>
</evidence>
<keyword evidence="6 8" id="KW-1133">Transmembrane helix</keyword>
<proteinExistence type="inferred from homology"/>
<evidence type="ECO:0000256" key="4">
    <source>
        <dbReference type="ARBA" id="ARBA00022475"/>
    </source>
</evidence>
<feature type="transmembrane region" description="Helical" evidence="8">
    <location>
        <begin position="266"/>
        <end position="288"/>
    </location>
</feature>
<evidence type="ECO:0000256" key="2">
    <source>
        <dbReference type="ARBA" id="ARBA00007783"/>
    </source>
</evidence>
<organism evidence="10 11">
    <name type="scientific">Geothermobacter hydrogeniphilus</name>
    <dbReference type="NCBI Taxonomy" id="1969733"/>
    <lineage>
        <taxon>Bacteria</taxon>
        <taxon>Pseudomonadati</taxon>
        <taxon>Thermodesulfobacteriota</taxon>
        <taxon>Desulfuromonadia</taxon>
        <taxon>Desulfuromonadales</taxon>
        <taxon>Geothermobacteraceae</taxon>
        <taxon>Geothermobacter</taxon>
    </lineage>
</organism>
<dbReference type="PROSITE" id="PS51012">
    <property type="entry name" value="ABC_TM2"/>
    <property type="match status" value="1"/>
</dbReference>
<feature type="domain" description="ABC transmembrane type-2" evidence="9">
    <location>
        <begin position="183"/>
        <end position="415"/>
    </location>
</feature>
<dbReference type="PANTHER" id="PTHR30294:SF38">
    <property type="entry name" value="TRANSPORT PERMEASE PROTEIN"/>
    <property type="match status" value="1"/>
</dbReference>